<dbReference type="NCBIfam" id="TIGR02937">
    <property type="entry name" value="sigma70-ECF"/>
    <property type="match status" value="1"/>
</dbReference>
<dbReference type="InterPro" id="IPR039425">
    <property type="entry name" value="RNA_pol_sigma-70-like"/>
</dbReference>
<dbReference type="Gene3D" id="1.10.1740.10">
    <property type="match status" value="1"/>
</dbReference>
<keyword evidence="3" id="KW-0731">Sigma factor</keyword>
<dbReference type="InterPro" id="IPR013325">
    <property type="entry name" value="RNA_pol_sigma_r2"/>
</dbReference>
<dbReference type="InterPro" id="IPR013324">
    <property type="entry name" value="RNA_pol_sigma_r3/r4-like"/>
</dbReference>
<dbReference type="PANTHER" id="PTHR43133:SF8">
    <property type="entry name" value="RNA POLYMERASE SIGMA FACTOR HI_1459-RELATED"/>
    <property type="match status" value="1"/>
</dbReference>
<evidence type="ECO:0000256" key="1">
    <source>
        <dbReference type="ARBA" id="ARBA00010641"/>
    </source>
</evidence>
<dbReference type="InterPro" id="IPR013249">
    <property type="entry name" value="RNA_pol_sigma70_r4_t2"/>
</dbReference>
<dbReference type="CDD" id="cd06171">
    <property type="entry name" value="Sigma70_r4"/>
    <property type="match status" value="1"/>
</dbReference>
<evidence type="ECO:0000256" key="2">
    <source>
        <dbReference type="ARBA" id="ARBA00023015"/>
    </source>
</evidence>
<evidence type="ECO:0000256" key="3">
    <source>
        <dbReference type="ARBA" id="ARBA00023082"/>
    </source>
</evidence>
<keyword evidence="2" id="KW-0805">Transcription regulation</keyword>
<dbReference type="EMBL" id="JBHTHY010000003">
    <property type="protein sequence ID" value="MFD0796095.1"/>
    <property type="molecule type" value="Genomic_DNA"/>
</dbReference>
<comment type="similarity">
    <text evidence="1">Belongs to the sigma-70 factor family. ECF subfamily.</text>
</comment>
<evidence type="ECO:0000313" key="8">
    <source>
        <dbReference type="EMBL" id="MFD0796095.1"/>
    </source>
</evidence>
<organism evidence="8 9">
    <name type="scientific">Maribacter chungangensis</name>
    <dbReference type="NCBI Taxonomy" id="1069117"/>
    <lineage>
        <taxon>Bacteria</taxon>
        <taxon>Pseudomonadati</taxon>
        <taxon>Bacteroidota</taxon>
        <taxon>Flavobacteriia</taxon>
        <taxon>Flavobacteriales</taxon>
        <taxon>Flavobacteriaceae</taxon>
        <taxon>Maribacter</taxon>
    </lineage>
</organism>
<sequence length="185" mass="21545">MKTNQHALKVPEQQKSKLSHFFKDEYQSLKGYVRSKIEHTSESDAEDIIQDVALRIFSRPPESLPISNIGGFVYRAIRNKVIDTMRTKKERISDEDELEQLWTEFVSVFYESNSYSYTPQLMEKLKFAIISLKPAYRDIILAVDFEGYSYREISEETGISPGTLMSRRHRAIAILSKQIEINKEL</sequence>
<dbReference type="InterPro" id="IPR036388">
    <property type="entry name" value="WH-like_DNA-bd_sf"/>
</dbReference>
<keyword evidence="5" id="KW-0804">Transcription</keyword>
<evidence type="ECO:0000256" key="4">
    <source>
        <dbReference type="ARBA" id="ARBA00023125"/>
    </source>
</evidence>
<gene>
    <name evidence="8" type="ORF">ACFQZJ_01375</name>
</gene>
<proteinExistence type="inferred from homology"/>
<evidence type="ECO:0000259" key="6">
    <source>
        <dbReference type="Pfam" id="PF04542"/>
    </source>
</evidence>
<feature type="domain" description="RNA polymerase sigma-70 region 2" evidence="6">
    <location>
        <begin position="24"/>
        <end position="89"/>
    </location>
</feature>
<dbReference type="Proteomes" id="UP001597012">
    <property type="component" value="Unassembled WGS sequence"/>
</dbReference>
<dbReference type="SUPFAM" id="SSF88946">
    <property type="entry name" value="Sigma2 domain of RNA polymerase sigma factors"/>
    <property type="match status" value="1"/>
</dbReference>
<reference evidence="9" key="1">
    <citation type="journal article" date="2019" name="Int. J. Syst. Evol. Microbiol.">
        <title>The Global Catalogue of Microorganisms (GCM) 10K type strain sequencing project: providing services to taxonomists for standard genome sequencing and annotation.</title>
        <authorList>
            <consortium name="The Broad Institute Genomics Platform"/>
            <consortium name="The Broad Institute Genome Sequencing Center for Infectious Disease"/>
            <person name="Wu L."/>
            <person name="Ma J."/>
        </authorList>
    </citation>
    <scope>NUCLEOTIDE SEQUENCE [LARGE SCALE GENOMIC DNA]</scope>
    <source>
        <strain evidence="9">CCUG 61948</strain>
    </source>
</reference>
<evidence type="ECO:0000256" key="5">
    <source>
        <dbReference type="ARBA" id="ARBA00023163"/>
    </source>
</evidence>
<keyword evidence="9" id="KW-1185">Reference proteome</keyword>
<dbReference type="SUPFAM" id="SSF88659">
    <property type="entry name" value="Sigma3 and sigma4 domains of RNA polymerase sigma factors"/>
    <property type="match status" value="1"/>
</dbReference>
<dbReference type="InterPro" id="IPR007627">
    <property type="entry name" value="RNA_pol_sigma70_r2"/>
</dbReference>
<protein>
    <submittedName>
        <fullName evidence="8">RNA polymerase sigma factor</fullName>
    </submittedName>
</protein>
<name>A0ABW3AYY0_9FLAO</name>
<feature type="domain" description="RNA polymerase sigma factor 70 region 4 type 2" evidence="7">
    <location>
        <begin position="125"/>
        <end position="173"/>
    </location>
</feature>
<evidence type="ECO:0000259" key="7">
    <source>
        <dbReference type="Pfam" id="PF08281"/>
    </source>
</evidence>
<comment type="caution">
    <text evidence="8">The sequence shown here is derived from an EMBL/GenBank/DDBJ whole genome shotgun (WGS) entry which is preliminary data.</text>
</comment>
<keyword evidence="4" id="KW-0238">DNA-binding</keyword>
<dbReference type="Pfam" id="PF04542">
    <property type="entry name" value="Sigma70_r2"/>
    <property type="match status" value="1"/>
</dbReference>
<evidence type="ECO:0000313" key="9">
    <source>
        <dbReference type="Proteomes" id="UP001597012"/>
    </source>
</evidence>
<dbReference type="PANTHER" id="PTHR43133">
    <property type="entry name" value="RNA POLYMERASE ECF-TYPE SIGMA FACTO"/>
    <property type="match status" value="1"/>
</dbReference>
<dbReference type="Pfam" id="PF08281">
    <property type="entry name" value="Sigma70_r4_2"/>
    <property type="match status" value="1"/>
</dbReference>
<accession>A0ABW3AYY0</accession>
<dbReference type="InterPro" id="IPR014284">
    <property type="entry name" value="RNA_pol_sigma-70_dom"/>
</dbReference>
<dbReference type="RefSeq" id="WP_379931765.1">
    <property type="nucleotide sequence ID" value="NZ_JBHTHY010000003.1"/>
</dbReference>
<dbReference type="Gene3D" id="1.10.10.10">
    <property type="entry name" value="Winged helix-like DNA-binding domain superfamily/Winged helix DNA-binding domain"/>
    <property type="match status" value="1"/>
</dbReference>